<accession>A0A087DDB3</accession>
<comment type="caution">
    <text evidence="2">The sequence shown here is derived from an EMBL/GenBank/DDBJ whole genome shotgun (WGS) entry which is preliminary data.</text>
</comment>
<sequence>MKAGGVMGGELDERTVDLLLSNCAVLDVRNGRIHYASWFRSEVIRRRMAGEGLVSIFRSQGLGPELIGYKRIERCWARWNPAHADPSVSPRHASRRTDRQLAMIADLRRRVDALEAQAALGREAR</sequence>
<dbReference type="OrthoDB" id="3231571at2"/>
<evidence type="ECO:0000313" key="3">
    <source>
        <dbReference type="Proteomes" id="UP000029066"/>
    </source>
</evidence>
<reference evidence="2 3" key="1">
    <citation type="submission" date="2014-03" db="EMBL/GenBank/DDBJ databases">
        <title>Genomics of Bifidobacteria.</title>
        <authorList>
            <person name="Ventura M."/>
            <person name="Milani C."/>
            <person name="Lugli G.A."/>
        </authorList>
    </citation>
    <scope>NUCLEOTIDE SEQUENCE [LARGE SCALE GENOMIC DNA]</scope>
    <source>
        <strain evidence="2 3">DSM 23967</strain>
    </source>
</reference>
<evidence type="ECO:0000256" key="1">
    <source>
        <dbReference type="SAM" id="Coils"/>
    </source>
</evidence>
<dbReference type="EMBL" id="JGZN01000005">
    <property type="protein sequence ID" value="KFI93513.1"/>
    <property type="molecule type" value="Genomic_DNA"/>
</dbReference>
<dbReference type="Proteomes" id="UP000029066">
    <property type="component" value="Unassembled WGS sequence"/>
</dbReference>
<name>A0A087DDB3_9BIFI</name>
<protein>
    <submittedName>
        <fullName evidence="2">Putative transposase</fullName>
    </submittedName>
</protein>
<evidence type="ECO:0000313" key="2">
    <source>
        <dbReference type="EMBL" id="KFI93513.1"/>
    </source>
</evidence>
<organism evidence="2 3">
    <name type="scientific">Bifidobacterium saguini DSM 23967</name>
    <dbReference type="NCBI Taxonomy" id="1437607"/>
    <lineage>
        <taxon>Bacteria</taxon>
        <taxon>Bacillati</taxon>
        <taxon>Actinomycetota</taxon>
        <taxon>Actinomycetes</taxon>
        <taxon>Bifidobacteriales</taxon>
        <taxon>Bifidobacteriaceae</taxon>
        <taxon>Bifidobacterium</taxon>
    </lineage>
</organism>
<dbReference type="RefSeq" id="WP_156099585.1">
    <property type="nucleotide sequence ID" value="NZ_JGZN01000005.1"/>
</dbReference>
<keyword evidence="1" id="KW-0175">Coiled coil</keyword>
<feature type="coiled-coil region" evidence="1">
    <location>
        <begin position="97"/>
        <end position="124"/>
    </location>
</feature>
<gene>
    <name evidence="2" type="ORF">BISA_1601</name>
</gene>
<dbReference type="AlphaFoldDB" id="A0A087DDB3"/>
<dbReference type="STRING" id="1437607.BISA_1601"/>
<proteinExistence type="predicted"/>